<dbReference type="PANTHER" id="PTHR46112">
    <property type="entry name" value="AMINOPEPTIDASE"/>
    <property type="match status" value="1"/>
</dbReference>
<dbReference type="PANTHER" id="PTHR46112:SF2">
    <property type="entry name" value="XAA-PRO AMINOPEPTIDASE P-RELATED"/>
    <property type="match status" value="1"/>
</dbReference>
<dbReference type="Pfam" id="PF00557">
    <property type="entry name" value="Peptidase_M24"/>
    <property type="match status" value="1"/>
</dbReference>
<reference evidence="2 3" key="1">
    <citation type="journal article" date="2019" name="Int. J. Syst. Evol. Microbiol.">
        <title>The Global Catalogue of Microorganisms (GCM) 10K type strain sequencing project: providing services to taxonomists for standard genome sequencing and annotation.</title>
        <authorList>
            <consortium name="The Broad Institute Genomics Platform"/>
            <consortium name="The Broad Institute Genome Sequencing Center for Infectious Disease"/>
            <person name="Wu L."/>
            <person name="Ma J."/>
        </authorList>
    </citation>
    <scope>NUCLEOTIDE SEQUENCE [LARGE SCALE GENOMIC DNA]</scope>
    <source>
        <strain evidence="2 3">JCM 11136</strain>
    </source>
</reference>
<gene>
    <name evidence="2" type="ORF">GCM10009560_71530</name>
</gene>
<keyword evidence="3" id="KW-1185">Reference proteome</keyword>
<name>A0ABN1R2Z7_9ACTN</name>
<dbReference type="RefSeq" id="WP_343954729.1">
    <property type="nucleotide sequence ID" value="NZ_BAAAHQ010000049.1"/>
</dbReference>
<accession>A0ABN1R2Z7</accession>
<dbReference type="InterPro" id="IPR000994">
    <property type="entry name" value="Pept_M24"/>
</dbReference>
<dbReference type="EMBL" id="BAAAHQ010000049">
    <property type="protein sequence ID" value="GAA0951157.1"/>
    <property type="molecule type" value="Genomic_DNA"/>
</dbReference>
<protein>
    <recommendedName>
        <fullName evidence="1">Peptidase M24 domain-containing protein</fullName>
    </recommendedName>
</protein>
<dbReference type="Proteomes" id="UP001501578">
    <property type="component" value="Unassembled WGS sequence"/>
</dbReference>
<dbReference type="Gene3D" id="3.90.230.10">
    <property type="entry name" value="Creatinase/methionine aminopeptidase superfamily"/>
    <property type="match status" value="1"/>
</dbReference>
<organism evidence="2 3">
    <name type="scientific">Nonomuraea longicatena</name>
    <dbReference type="NCBI Taxonomy" id="83682"/>
    <lineage>
        <taxon>Bacteria</taxon>
        <taxon>Bacillati</taxon>
        <taxon>Actinomycetota</taxon>
        <taxon>Actinomycetes</taxon>
        <taxon>Streptosporangiales</taxon>
        <taxon>Streptosporangiaceae</taxon>
        <taxon>Nonomuraea</taxon>
    </lineage>
</organism>
<proteinExistence type="predicted"/>
<dbReference type="SUPFAM" id="SSF55920">
    <property type="entry name" value="Creatinase/aminopeptidase"/>
    <property type="match status" value="1"/>
</dbReference>
<evidence type="ECO:0000259" key="1">
    <source>
        <dbReference type="Pfam" id="PF00557"/>
    </source>
</evidence>
<evidence type="ECO:0000313" key="2">
    <source>
        <dbReference type="EMBL" id="GAA0951157.1"/>
    </source>
</evidence>
<dbReference type="InterPro" id="IPR036005">
    <property type="entry name" value="Creatinase/aminopeptidase-like"/>
</dbReference>
<comment type="caution">
    <text evidence="2">The sequence shown here is derived from an EMBL/GenBank/DDBJ whole genome shotgun (WGS) entry which is preliminary data.</text>
</comment>
<feature type="domain" description="Peptidase M24" evidence="1">
    <location>
        <begin position="115"/>
        <end position="314"/>
    </location>
</feature>
<sequence>MNATGRPGGSPPADVLAQVRAAMRRAEIDALVLRPSPDFRFLGGGGEDFLVLTHDEVRETQDPRGCVPEGARRVGVDAEMRVRELFGLGIDAELVPASAVLSPLRLRKRPDEIEALARAAASAQAVLRQAREMIWFGASERTMAASLRVLMVESGCEEVLDLRVAAGEHTALPAHRPTGRVINPGDAVQVAVCGRWDGYCAEVARVFAVAEPPEDFEAMYSVVHSAHASAMAAVRPAVPVAGLAATVAGVIDSSGYGRFAGAHCGRGVGRGHDEPPRVSEADDAVLADGMALCLEPAIYVPELFGARLADVVVCAPGGALALSTPPATVHVLDR</sequence>
<evidence type="ECO:0000313" key="3">
    <source>
        <dbReference type="Proteomes" id="UP001501578"/>
    </source>
</evidence>
<dbReference type="InterPro" id="IPR050659">
    <property type="entry name" value="Peptidase_M24B"/>
</dbReference>